<keyword evidence="3" id="KW-0647">Proteasome</keyword>
<dbReference type="GO" id="GO:0005524">
    <property type="term" value="F:ATP binding"/>
    <property type="evidence" value="ECO:0007669"/>
    <property type="project" value="TreeGrafter"/>
</dbReference>
<keyword evidence="4" id="KW-1185">Reference proteome</keyword>
<evidence type="ECO:0000256" key="1">
    <source>
        <dbReference type="ARBA" id="ARBA00009114"/>
    </source>
</evidence>
<gene>
    <name evidence="3" type="primary">pafA1</name>
    <name evidence="3" type="ordered locus">CRES_1025</name>
</gene>
<dbReference type="GO" id="GO:0000502">
    <property type="term" value="C:proteasome complex"/>
    <property type="evidence" value="ECO:0007669"/>
    <property type="project" value="UniProtKB-KW"/>
</dbReference>
<dbReference type="InterPro" id="IPR022366">
    <property type="entry name" value="Pup_deamidase"/>
</dbReference>
<dbReference type="Proteomes" id="UP000000492">
    <property type="component" value="Chromosome"/>
</dbReference>
<dbReference type="eggNOG" id="COG4122">
    <property type="taxonomic scope" value="Bacteria"/>
</dbReference>
<proteinExistence type="inferred from homology"/>
<feature type="active site" description="Proton acceptor" evidence="2">
    <location>
        <position position="104"/>
    </location>
</feature>
<dbReference type="GO" id="GO:0008233">
    <property type="term" value="F:peptidase activity"/>
    <property type="evidence" value="ECO:0007669"/>
    <property type="project" value="InterPro"/>
</dbReference>
<dbReference type="EMBL" id="CP002857">
    <property type="protein sequence ID" value="AEI09381.1"/>
    <property type="molecule type" value="Genomic_DNA"/>
</dbReference>
<dbReference type="GO" id="GO:0070490">
    <property type="term" value="P:protein pupylation"/>
    <property type="evidence" value="ECO:0007669"/>
    <property type="project" value="TreeGrafter"/>
</dbReference>
<dbReference type="Pfam" id="PF03136">
    <property type="entry name" value="Pup_ligase"/>
    <property type="match status" value="1"/>
</dbReference>
<dbReference type="PANTHER" id="PTHR42307">
    <property type="entry name" value="PUP DEAMIDASE/DEPUPYLASE"/>
    <property type="match status" value="1"/>
</dbReference>
<sequence length="548" mass="60563">MPVGFTRSGQHILGSETEFGIVAVDAPDASPILTSTQAVIAYAENSGQGINRRTRWDYENESPLRDIRGFDLRRYRSGAAPVLDPNALGAANVITSSGARFYVDHAHPEYSSPETTSAWDCVVWDKAGDTVMHHAAQASGKVEGQPELKIYKNNVDGKGASYGSHENYMYPRSVDIEKVQQALIPHFVTRQIFTGAGRVGLGIAGEEPGFQISQRADYIETDISLETTLNRGIVNTRDEPHADAKKWRRLHVIINDANMSETAAYLKFGTTALLLKAVEYGVDFSDLHLIEPVKDVQRVSRDLSCTAELQFYGNKKRTAIATQREIRDRIIAGLEEHGVLDGPKAEDDRAVLELWAEILDALADDPMSTSDRLDWTAKLALINGYRARGLRWDDPRLALIDLQYTDIDPNRGLYHALVKRGRMRTLIPVEAIEHAVTCPPADTRAWLRGHLVANYSEDVLAANWDSLVLDTPAGSSRATRLILDDPKAFTAAETSGMFPCYNQATMQRENHGGFEVKNLLNTDGTTQDIAEVVKKLSAVHPERVTGLS</sequence>
<dbReference type="InterPro" id="IPR004347">
    <property type="entry name" value="Pup_ligase/deamidase"/>
</dbReference>
<dbReference type="GO" id="GO:0019941">
    <property type="term" value="P:modification-dependent protein catabolic process"/>
    <property type="evidence" value="ECO:0007669"/>
    <property type="project" value="InterPro"/>
</dbReference>
<evidence type="ECO:0000313" key="3">
    <source>
        <dbReference type="EMBL" id="AEI09381.1"/>
    </source>
</evidence>
<dbReference type="GO" id="GO:0010498">
    <property type="term" value="P:proteasomal protein catabolic process"/>
    <property type="evidence" value="ECO:0007669"/>
    <property type="project" value="InterPro"/>
</dbReference>
<dbReference type="HOGENOM" id="CLU_040524_1_0_11"/>
<dbReference type="RefSeq" id="WP_013888396.1">
    <property type="nucleotide sequence ID" value="NC_015673.1"/>
</dbReference>
<dbReference type="MEROPS" id="U72.001"/>
<dbReference type="KEGG" id="crd:CRES_1025"/>
<dbReference type="GO" id="GO:0016811">
    <property type="term" value="F:hydrolase activity, acting on carbon-nitrogen (but not peptide) bonds, in linear amides"/>
    <property type="evidence" value="ECO:0007669"/>
    <property type="project" value="InterPro"/>
</dbReference>
<protein>
    <submittedName>
        <fullName evidence="3">Proteasome accessory factor</fullName>
    </submittedName>
</protein>
<dbReference type="NCBIfam" id="TIGR03688">
    <property type="entry name" value="depupylase_Dop"/>
    <property type="match status" value="1"/>
</dbReference>
<organism evidence="3 4">
    <name type="scientific">Corynebacterium resistens (strain DSM 45100 / JCM 12819 / GTC 2026 / SICGH 158)</name>
    <dbReference type="NCBI Taxonomy" id="662755"/>
    <lineage>
        <taxon>Bacteria</taxon>
        <taxon>Bacillati</taxon>
        <taxon>Actinomycetota</taxon>
        <taxon>Actinomycetes</taxon>
        <taxon>Mycobacteriales</taxon>
        <taxon>Corynebacteriaceae</taxon>
        <taxon>Corynebacterium</taxon>
    </lineage>
</organism>
<dbReference type="STRING" id="662755.CRES_1025"/>
<accession>F8E264</accession>
<evidence type="ECO:0000256" key="2">
    <source>
        <dbReference type="PIRSR" id="PIRSR018077-1"/>
    </source>
</evidence>
<comment type="similarity">
    <text evidence="1">Belongs to the Pup ligase/Pup deamidase family. Pup deamidase subfamily.</text>
</comment>
<dbReference type="PANTHER" id="PTHR42307:SF2">
    <property type="entry name" value="PUP DEAMIDASE_DEPUPYLASE"/>
    <property type="match status" value="1"/>
</dbReference>
<dbReference type="PIRSF" id="PIRSF018077">
    <property type="entry name" value="UCP018077"/>
    <property type="match status" value="1"/>
</dbReference>
<evidence type="ECO:0000313" key="4">
    <source>
        <dbReference type="Proteomes" id="UP000000492"/>
    </source>
</evidence>
<reference evidence="3 4" key="1">
    <citation type="journal article" date="2012" name="BMC Genomics">
        <title>Complete genome sequence, lifestyle, and multi-drug resistance of the human pathogen Corynebacterium resistens DSM 45100 isolated from blood samples of a leukemia patient.</title>
        <authorList>
            <person name="Schroder J."/>
            <person name="Maus I."/>
            <person name="Meyer K."/>
            <person name="Wordemann S."/>
            <person name="Blom J."/>
            <person name="Jaenicke S."/>
            <person name="Schneider J."/>
            <person name="Trost E."/>
            <person name="Tauch A."/>
        </authorList>
    </citation>
    <scope>NUCLEOTIDE SEQUENCE [LARGE SCALE GENOMIC DNA]</scope>
    <source>
        <strain evidence="4">DSM 45100 / JCM 12819 / CCUG 50093 / GTC 2026 / SICGH 158</strain>
    </source>
</reference>
<name>F8E264_CORRG</name>
<dbReference type="AlphaFoldDB" id="F8E264"/>